<gene>
    <name evidence="1" type="ORF">I314_04369</name>
</gene>
<evidence type="ECO:0000313" key="2">
    <source>
        <dbReference type="Proteomes" id="UP000053800"/>
    </source>
</evidence>
<organism evidence="1 2">
    <name type="scientific">Cryptococcus bacillisporus CA1873</name>
    <dbReference type="NCBI Taxonomy" id="1296111"/>
    <lineage>
        <taxon>Eukaryota</taxon>
        <taxon>Fungi</taxon>
        <taxon>Dikarya</taxon>
        <taxon>Basidiomycota</taxon>
        <taxon>Agaricomycotina</taxon>
        <taxon>Tremellomycetes</taxon>
        <taxon>Tremellales</taxon>
        <taxon>Cryptococcaceae</taxon>
        <taxon>Cryptococcus</taxon>
        <taxon>Cryptococcus gattii species complex</taxon>
    </lineage>
</organism>
<protein>
    <submittedName>
        <fullName evidence="1">Uncharacterized protein</fullName>
    </submittedName>
</protein>
<sequence length="34" mass="3889">MNMHTIRGIYLEVLIKILADGFQMKTSLAPDRVI</sequence>
<keyword evidence="2" id="KW-1185">Reference proteome</keyword>
<dbReference type="Proteomes" id="UP000053800">
    <property type="component" value="Unassembled WGS sequence"/>
</dbReference>
<reference evidence="1 2" key="1">
    <citation type="submission" date="2015-01" db="EMBL/GenBank/DDBJ databases">
        <title>The Genome Sequence of Cryptococcus gattii CA1873.</title>
        <authorList>
            <consortium name="The Broad Institute Genomics Platform"/>
            <person name="Cuomo C."/>
            <person name="Litvintseva A."/>
            <person name="Chen Y."/>
            <person name="Heitman J."/>
            <person name="Sun S."/>
            <person name="Springer D."/>
            <person name="Dromer F."/>
            <person name="Young S."/>
            <person name="Zeng Q."/>
            <person name="Gargeya S."/>
            <person name="Abouelleil A."/>
            <person name="Alvarado L."/>
            <person name="Chapman S.B."/>
            <person name="Gainer-Dewar J."/>
            <person name="Goldberg J."/>
            <person name="Griggs A."/>
            <person name="Gujja S."/>
            <person name="Hansen M."/>
            <person name="Howarth C."/>
            <person name="Imamovic A."/>
            <person name="Larimer J."/>
            <person name="Murphy C."/>
            <person name="Naylor J."/>
            <person name="Pearson M."/>
            <person name="Priest M."/>
            <person name="Roberts A."/>
            <person name="Saif S."/>
            <person name="Shea T."/>
            <person name="Sykes S."/>
            <person name="Wortman J."/>
            <person name="Nusbaum C."/>
            <person name="Birren B."/>
        </authorList>
    </citation>
    <scope>NUCLEOTIDE SEQUENCE [LARGE SCALE GENOMIC DNA]</scope>
    <source>
        <strain evidence="1 2">CA1873</strain>
    </source>
</reference>
<name>A0ABR5B8M0_CRYGA</name>
<evidence type="ECO:0000313" key="1">
    <source>
        <dbReference type="EMBL" id="KIR59934.1"/>
    </source>
</evidence>
<accession>A0ABR5B8M0</accession>
<dbReference type="EMBL" id="KN848899">
    <property type="protein sequence ID" value="KIR59934.1"/>
    <property type="molecule type" value="Genomic_DNA"/>
</dbReference>
<proteinExistence type="predicted"/>